<keyword evidence="4" id="KW-1185">Reference proteome</keyword>
<dbReference type="CDD" id="cd00118">
    <property type="entry name" value="LysM"/>
    <property type="match status" value="1"/>
</dbReference>
<name>A0A1T4LWG3_9FIRM</name>
<evidence type="ECO:0000256" key="1">
    <source>
        <dbReference type="SAM" id="Phobius"/>
    </source>
</evidence>
<evidence type="ECO:0000259" key="2">
    <source>
        <dbReference type="PROSITE" id="PS51782"/>
    </source>
</evidence>
<feature type="transmembrane region" description="Helical" evidence="1">
    <location>
        <begin position="140"/>
        <end position="162"/>
    </location>
</feature>
<sequence>MALIEWTIDIDLKNLYRENKGIAILFGDLHAKRVTNYLWAELKSTIHGQAMIPAEEWKKILAFSHENKVEVLGWVKLSGSEYEAVDITKYINVPTVIVLSLKEDGNYTLTQQINQVNSKPHRQGPVPLSHSPEDSNFAFYYKYLLMVALFFTIIFAFLYPVMRKIEQPVTERPVSLPGEEINKEEIGDPFPIEKKANSSEIKQEQESKTIQSEIQPEYFLYTVKSGDSLWEISKKFYGSGFEFVQIMQDNQIINPAKVSIGTQLKIRKK</sequence>
<accession>A0A1T4LWG3</accession>
<protein>
    <submittedName>
        <fullName evidence="3">LysM domain-containing protein</fullName>
    </submittedName>
</protein>
<keyword evidence="1" id="KW-0472">Membrane</keyword>
<keyword evidence="1" id="KW-0812">Transmembrane</keyword>
<feature type="domain" description="LysM" evidence="2">
    <location>
        <begin position="219"/>
        <end position="266"/>
    </location>
</feature>
<dbReference type="OrthoDB" id="9800780at2"/>
<dbReference type="Gene3D" id="3.10.350.10">
    <property type="entry name" value="LysM domain"/>
    <property type="match status" value="1"/>
</dbReference>
<dbReference type="Proteomes" id="UP000189933">
    <property type="component" value="Unassembled WGS sequence"/>
</dbReference>
<dbReference type="SMART" id="SM00257">
    <property type="entry name" value="LysM"/>
    <property type="match status" value="1"/>
</dbReference>
<dbReference type="InterPro" id="IPR036779">
    <property type="entry name" value="LysM_dom_sf"/>
</dbReference>
<dbReference type="SUPFAM" id="SSF54106">
    <property type="entry name" value="LysM domain"/>
    <property type="match status" value="1"/>
</dbReference>
<evidence type="ECO:0000313" key="4">
    <source>
        <dbReference type="Proteomes" id="UP000189933"/>
    </source>
</evidence>
<dbReference type="InterPro" id="IPR018392">
    <property type="entry name" value="LysM"/>
</dbReference>
<reference evidence="4" key="1">
    <citation type="submission" date="2017-02" db="EMBL/GenBank/DDBJ databases">
        <authorList>
            <person name="Varghese N."/>
            <person name="Submissions S."/>
        </authorList>
    </citation>
    <scope>NUCLEOTIDE SEQUENCE [LARGE SCALE GENOMIC DNA]</scope>
    <source>
        <strain evidence="4">DSM 16521</strain>
    </source>
</reference>
<evidence type="ECO:0000313" key="3">
    <source>
        <dbReference type="EMBL" id="SJZ59025.1"/>
    </source>
</evidence>
<dbReference type="AlphaFoldDB" id="A0A1T4LWG3"/>
<dbReference type="Pfam" id="PF01476">
    <property type="entry name" value="LysM"/>
    <property type="match status" value="1"/>
</dbReference>
<proteinExistence type="predicted"/>
<dbReference type="PROSITE" id="PS51782">
    <property type="entry name" value="LYSM"/>
    <property type="match status" value="1"/>
</dbReference>
<organism evidence="3 4">
    <name type="scientific">Carboxydocella sporoproducens DSM 16521</name>
    <dbReference type="NCBI Taxonomy" id="1121270"/>
    <lineage>
        <taxon>Bacteria</taxon>
        <taxon>Bacillati</taxon>
        <taxon>Bacillota</taxon>
        <taxon>Clostridia</taxon>
        <taxon>Eubacteriales</taxon>
        <taxon>Clostridiales Family XVI. Incertae Sedis</taxon>
        <taxon>Carboxydocella</taxon>
    </lineage>
</organism>
<keyword evidence="1" id="KW-1133">Transmembrane helix</keyword>
<gene>
    <name evidence="3" type="ORF">SAMN02745885_00342</name>
</gene>
<dbReference type="RefSeq" id="WP_078664494.1">
    <property type="nucleotide sequence ID" value="NZ_FUXM01000002.1"/>
</dbReference>
<dbReference type="EMBL" id="FUXM01000002">
    <property type="protein sequence ID" value="SJZ59025.1"/>
    <property type="molecule type" value="Genomic_DNA"/>
</dbReference>